<evidence type="ECO:0000256" key="5">
    <source>
        <dbReference type="SAM" id="MobiDB-lite"/>
    </source>
</evidence>
<evidence type="ECO:0000313" key="6">
    <source>
        <dbReference type="EMBL" id="KAL3103323.1"/>
    </source>
</evidence>
<dbReference type="SMART" id="SM00028">
    <property type="entry name" value="TPR"/>
    <property type="match status" value="2"/>
</dbReference>
<dbReference type="GO" id="GO:0005737">
    <property type="term" value="C:cytoplasm"/>
    <property type="evidence" value="ECO:0007669"/>
    <property type="project" value="UniProtKB-SubCell"/>
</dbReference>
<keyword evidence="7" id="KW-1185">Reference proteome</keyword>
<dbReference type="Pfam" id="PF13424">
    <property type="entry name" value="TPR_12"/>
    <property type="match status" value="1"/>
</dbReference>
<protein>
    <submittedName>
        <fullName evidence="6">Uncharacterized protein</fullName>
    </submittedName>
</protein>
<evidence type="ECO:0000313" key="7">
    <source>
        <dbReference type="Proteomes" id="UP001620645"/>
    </source>
</evidence>
<keyword evidence="4" id="KW-0802">TPR repeat</keyword>
<dbReference type="EMBL" id="JBICCN010000015">
    <property type="protein sequence ID" value="KAL3103323.1"/>
    <property type="molecule type" value="Genomic_DNA"/>
</dbReference>
<dbReference type="PROSITE" id="PS50005">
    <property type="entry name" value="TPR"/>
    <property type="match status" value="1"/>
</dbReference>
<accession>A0ABD2KK64</accession>
<dbReference type="Proteomes" id="UP001620645">
    <property type="component" value="Unassembled WGS sequence"/>
</dbReference>
<dbReference type="PANTHER" id="PTHR45954:SF1">
    <property type="entry name" value="LD33695P"/>
    <property type="match status" value="1"/>
</dbReference>
<feature type="compositionally biased region" description="Polar residues" evidence="5">
    <location>
        <begin position="241"/>
        <end position="254"/>
    </location>
</feature>
<sequence>MHLAIARERQDRVMCGLGLGNIGNAYFYLGEYELSIGHHEKRIELAKKLGDQASVRRSYSNIGNAYALMGDYENAENSYRLALALAREMNIPELVDQLDADLENLNHIMAKNKKMDDPSAKQSADITFTSGGINSSFGTESINFCLSDVTNADENSDRDEMFEQIARLNSKRIGDQLADFKPALRDANPQHIILGISSASNSRRFSLPRRRIGKMMKSLSLKKIGVGATPKRGREQKDEATSSTDNRPRSTSSLKVGLGKNAEVKLEF</sequence>
<gene>
    <name evidence="6" type="ORF">niasHS_002509</name>
</gene>
<dbReference type="InterPro" id="IPR052386">
    <property type="entry name" value="GPSM"/>
</dbReference>
<dbReference type="Gene3D" id="1.25.40.10">
    <property type="entry name" value="Tetratricopeptide repeat domain"/>
    <property type="match status" value="1"/>
</dbReference>
<dbReference type="InterPro" id="IPR019734">
    <property type="entry name" value="TPR_rpt"/>
</dbReference>
<dbReference type="PANTHER" id="PTHR45954">
    <property type="entry name" value="LD33695P"/>
    <property type="match status" value="1"/>
</dbReference>
<reference evidence="6 7" key="1">
    <citation type="submission" date="2024-10" db="EMBL/GenBank/DDBJ databases">
        <authorList>
            <person name="Kim D."/>
        </authorList>
    </citation>
    <scope>NUCLEOTIDE SEQUENCE [LARGE SCALE GENOMIC DNA]</scope>
    <source>
        <strain evidence="6">Taebaek</strain>
    </source>
</reference>
<keyword evidence="2" id="KW-0963">Cytoplasm</keyword>
<evidence type="ECO:0000256" key="3">
    <source>
        <dbReference type="ARBA" id="ARBA00022737"/>
    </source>
</evidence>
<feature type="region of interest" description="Disordered" evidence="5">
    <location>
        <begin position="223"/>
        <end position="268"/>
    </location>
</feature>
<comment type="subcellular location">
    <subcellularLocation>
        <location evidence="1">Cytoplasm</location>
    </subcellularLocation>
</comment>
<dbReference type="SUPFAM" id="SSF48452">
    <property type="entry name" value="TPR-like"/>
    <property type="match status" value="1"/>
</dbReference>
<name>A0ABD2KK64_HETSC</name>
<evidence type="ECO:0000256" key="2">
    <source>
        <dbReference type="ARBA" id="ARBA00022490"/>
    </source>
</evidence>
<keyword evidence="3" id="KW-0677">Repeat</keyword>
<proteinExistence type="predicted"/>
<feature type="repeat" description="TPR" evidence="4">
    <location>
        <begin position="56"/>
        <end position="89"/>
    </location>
</feature>
<dbReference type="InterPro" id="IPR011990">
    <property type="entry name" value="TPR-like_helical_dom_sf"/>
</dbReference>
<evidence type="ECO:0000256" key="1">
    <source>
        <dbReference type="ARBA" id="ARBA00004496"/>
    </source>
</evidence>
<organism evidence="6 7">
    <name type="scientific">Heterodera schachtii</name>
    <name type="common">Sugarbeet cyst nematode worm</name>
    <name type="synonym">Tylenchus schachtii</name>
    <dbReference type="NCBI Taxonomy" id="97005"/>
    <lineage>
        <taxon>Eukaryota</taxon>
        <taxon>Metazoa</taxon>
        <taxon>Ecdysozoa</taxon>
        <taxon>Nematoda</taxon>
        <taxon>Chromadorea</taxon>
        <taxon>Rhabditida</taxon>
        <taxon>Tylenchina</taxon>
        <taxon>Tylenchomorpha</taxon>
        <taxon>Tylenchoidea</taxon>
        <taxon>Heteroderidae</taxon>
        <taxon>Heteroderinae</taxon>
        <taxon>Heterodera</taxon>
    </lineage>
</organism>
<dbReference type="AlphaFoldDB" id="A0ABD2KK64"/>
<comment type="caution">
    <text evidence="6">The sequence shown here is derived from an EMBL/GenBank/DDBJ whole genome shotgun (WGS) entry which is preliminary data.</text>
</comment>
<evidence type="ECO:0000256" key="4">
    <source>
        <dbReference type="PROSITE-ProRule" id="PRU00339"/>
    </source>
</evidence>